<dbReference type="AlphaFoldDB" id="A0ABD2MV89"/>
<name>A0ABD2MV89_9CUCU</name>
<comment type="caution">
    <text evidence="1">The sequence shown here is derived from an EMBL/GenBank/DDBJ whole genome shotgun (WGS) entry which is preliminary data.</text>
</comment>
<keyword evidence="2" id="KW-1185">Reference proteome</keyword>
<reference evidence="1 2" key="1">
    <citation type="journal article" date="2021" name="BMC Biol.">
        <title>Horizontally acquired antibacterial genes associated with adaptive radiation of ladybird beetles.</title>
        <authorList>
            <person name="Li H.S."/>
            <person name="Tang X.F."/>
            <person name="Huang Y.H."/>
            <person name="Xu Z.Y."/>
            <person name="Chen M.L."/>
            <person name="Du X.Y."/>
            <person name="Qiu B.Y."/>
            <person name="Chen P.T."/>
            <person name="Zhang W."/>
            <person name="Slipinski A."/>
            <person name="Escalona H.E."/>
            <person name="Waterhouse R.M."/>
            <person name="Zwick A."/>
            <person name="Pang H."/>
        </authorList>
    </citation>
    <scope>NUCLEOTIDE SEQUENCE [LARGE SCALE GENOMIC DNA]</scope>
    <source>
        <strain evidence="1">SYSU2018</strain>
    </source>
</reference>
<dbReference type="Proteomes" id="UP001516400">
    <property type="component" value="Unassembled WGS sequence"/>
</dbReference>
<protein>
    <submittedName>
        <fullName evidence="1">Uncharacterized protein</fullName>
    </submittedName>
</protein>
<accession>A0ABD2MV89</accession>
<sequence>MPGSMHNLFAYMLCFCEVGDPLSLWNRFKGNMTEDYSKEGLSVKESEGNALMRIDNILHFLGRNLVNINSPMYNVSPQNIISEERELNDSEENCPESLN</sequence>
<dbReference type="EMBL" id="JABFTP020000024">
    <property type="protein sequence ID" value="KAL3270390.1"/>
    <property type="molecule type" value="Genomic_DNA"/>
</dbReference>
<proteinExistence type="predicted"/>
<evidence type="ECO:0000313" key="1">
    <source>
        <dbReference type="EMBL" id="KAL3270390.1"/>
    </source>
</evidence>
<organism evidence="1 2">
    <name type="scientific">Cryptolaemus montrouzieri</name>
    <dbReference type="NCBI Taxonomy" id="559131"/>
    <lineage>
        <taxon>Eukaryota</taxon>
        <taxon>Metazoa</taxon>
        <taxon>Ecdysozoa</taxon>
        <taxon>Arthropoda</taxon>
        <taxon>Hexapoda</taxon>
        <taxon>Insecta</taxon>
        <taxon>Pterygota</taxon>
        <taxon>Neoptera</taxon>
        <taxon>Endopterygota</taxon>
        <taxon>Coleoptera</taxon>
        <taxon>Polyphaga</taxon>
        <taxon>Cucujiformia</taxon>
        <taxon>Coccinelloidea</taxon>
        <taxon>Coccinellidae</taxon>
        <taxon>Scymninae</taxon>
        <taxon>Scymnini</taxon>
        <taxon>Cryptolaemus</taxon>
    </lineage>
</organism>
<gene>
    <name evidence="1" type="ORF">HHI36_023971</name>
</gene>
<evidence type="ECO:0000313" key="2">
    <source>
        <dbReference type="Proteomes" id="UP001516400"/>
    </source>
</evidence>